<dbReference type="InterPro" id="IPR001650">
    <property type="entry name" value="Helicase_C-like"/>
</dbReference>
<dbReference type="GO" id="GO:0008270">
    <property type="term" value="F:zinc ion binding"/>
    <property type="evidence" value="ECO:0007669"/>
    <property type="project" value="UniProtKB-KW"/>
</dbReference>
<dbReference type="PROSITE" id="PS51192">
    <property type="entry name" value="HELICASE_ATP_BIND_1"/>
    <property type="match status" value="1"/>
</dbReference>
<keyword evidence="2" id="KW-0862">Zinc</keyword>
<organism evidence="6 7">
    <name type="scientific">Candidatus Magnetobacterium bavaricum</name>
    <dbReference type="NCBI Taxonomy" id="29290"/>
    <lineage>
        <taxon>Bacteria</taxon>
        <taxon>Pseudomonadati</taxon>
        <taxon>Nitrospirota</taxon>
        <taxon>Thermodesulfovibrionia</taxon>
        <taxon>Thermodesulfovibrionales</taxon>
        <taxon>Candidatus Magnetobacteriaceae</taxon>
        <taxon>Candidatus Magnetobacterium</taxon>
    </lineage>
</organism>
<dbReference type="InterPro" id="IPR038718">
    <property type="entry name" value="SNF2-like_sf"/>
</dbReference>
<dbReference type="Pfam" id="PF12419">
    <property type="entry name" value="DUF3670"/>
    <property type="match status" value="1"/>
</dbReference>
<dbReference type="PANTHER" id="PTHR45629:SF7">
    <property type="entry name" value="DNA EXCISION REPAIR PROTEIN ERCC-6-RELATED"/>
    <property type="match status" value="1"/>
</dbReference>
<dbReference type="InterPro" id="IPR022138">
    <property type="entry name" value="DUF3670"/>
</dbReference>
<dbReference type="SUPFAM" id="SSF52540">
    <property type="entry name" value="P-loop containing nucleoside triphosphate hydrolases"/>
    <property type="match status" value="2"/>
</dbReference>
<evidence type="ECO:0000256" key="2">
    <source>
        <dbReference type="PROSITE-ProRule" id="PRU00325"/>
    </source>
</evidence>
<dbReference type="Pfam" id="PF04434">
    <property type="entry name" value="SWIM"/>
    <property type="match status" value="1"/>
</dbReference>
<dbReference type="Pfam" id="PF00176">
    <property type="entry name" value="SNF2-rel_dom"/>
    <property type="match status" value="1"/>
</dbReference>
<feature type="domain" description="SWIM-type" evidence="3">
    <location>
        <begin position="111"/>
        <end position="147"/>
    </location>
</feature>
<dbReference type="SMART" id="SM00487">
    <property type="entry name" value="DEXDc"/>
    <property type="match status" value="1"/>
</dbReference>
<feature type="domain" description="Helicase C-terminal" evidence="5">
    <location>
        <begin position="1030"/>
        <end position="1183"/>
    </location>
</feature>
<evidence type="ECO:0000259" key="4">
    <source>
        <dbReference type="PROSITE" id="PS51192"/>
    </source>
</evidence>
<keyword evidence="2" id="KW-0479">Metal-binding</keyword>
<dbReference type="PROSITE" id="PS51194">
    <property type="entry name" value="HELICASE_CTER"/>
    <property type="match status" value="1"/>
</dbReference>
<evidence type="ECO:0000256" key="1">
    <source>
        <dbReference type="ARBA" id="ARBA00022801"/>
    </source>
</evidence>
<dbReference type="InterPro" id="IPR007527">
    <property type="entry name" value="Znf_SWIM"/>
</dbReference>
<dbReference type="PATRIC" id="fig|29290.4.peg.4114"/>
<evidence type="ECO:0000259" key="5">
    <source>
        <dbReference type="PROSITE" id="PS51194"/>
    </source>
</evidence>
<dbReference type="EMBL" id="LACI01001335">
    <property type="protein sequence ID" value="KJU84690.1"/>
    <property type="molecule type" value="Genomic_DNA"/>
</dbReference>
<dbReference type="Gene3D" id="3.40.50.300">
    <property type="entry name" value="P-loop containing nucleotide triphosphate hydrolases"/>
    <property type="match status" value="1"/>
</dbReference>
<dbReference type="Proteomes" id="UP000033423">
    <property type="component" value="Unassembled WGS sequence"/>
</dbReference>
<dbReference type="GO" id="GO:0005524">
    <property type="term" value="F:ATP binding"/>
    <property type="evidence" value="ECO:0007669"/>
    <property type="project" value="InterPro"/>
</dbReference>
<keyword evidence="6" id="KW-0067">ATP-binding</keyword>
<dbReference type="PROSITE" id="PS50966">
    <property type="entry name" value="ZF_SWIM"/>
    <property type="match status" value="1"/>
</dbReference>
<keyword evidence="1" id="KW-0378">Hydrolase</keyword>
<proteinExistence type="predicted"/>
<dbReference type="InterPro" id="IPR049730">
    <property type="entry name" value="SNF2/RAD54-like_C"/>
</dbReference>
<gene>
    <name evidence="6" type="ORF">MBAV_003113</name>
</gene>
<keyword evidence="6" id="KW-0347">Helicase</keyword>
<dbReference type="GO" id="GO:0015616">
    <property type="term" value="F:DNA translocase activity"/>
    <property type="evidence" value="ECO:0007669"/>
    <property type="project" value="TreeGrafter"/>
</dbReference>
<sequence>MAKRATFGNTWWGKAWVTAMEKIDYNTNRLPRGRRYANNGSVREIKISEGNVKAKVKGSRPSPYKIDIELPKFTEKQIKEIEGIIHDNPALCSMLSIGQLPEGILSLLDSHKIHLFPSSWNDVQSNCSCPDWANPCKHLAAVYYIIANEIDKNPFIVFNLRGMPTERLISAAGIHDEQTHDHWDRYKERFVPFASTDMKDHYCSISEIPELTFKSLDIGLMFLLLQDNPLFYKDGNLKEILNGIYKTVVSKVDTYFLIEDEDEYVMRNNDIYLSYNSNDVLQAFITPPDNLPSEFNNNTTIQKVPSVDEKKFSINYKEHNGCTIPFDKLVGYLANHPDPSECSASLKFLKYTVALSMALIRAAAFVPEIFAYSKDEFIVRYVPLINDEYIRVAIDYQAHLMPINVAYFQKEKTLLTRQGAYDILCWTITTLIHSLLAEGHRYTLDNLLDTFTKGGIFKVTTFQQSNTAKSITDWLENLSIRKKDISPLIRIEFKEDDEFEVNVDIHNKALPSSPIIPLSQIFGKQKQLYSQPINVVRTDILKQLVIASMHMPELKGILESKGLRPSIVTLQDMANIIGKVRTVFDILGINIVIPKGLRDLAKPRLSLKASVKSGSTAVSYISLNEIINYQWELSIGDTKISQKEFLRLVKTSKGIVKYKDEYLMLDPEEVKAIMEKLNSPIPTMSSMQTLHSVLTGEINGTLFDVDDTIKRIIEDLTKPSDISLPSGLNASLRPYQLTGFRWLYTNAVRRLGSCLADDMGLGKTIQVITLILKLKEEKRLSLPVVIICPTTLIGNWLKEFNRFAPTLNIGIYYGTERALSVKDKDAVITTYGIVRRDIKKFSNKTWSCVVIDEAQNIKNNSAAQTKAIKTLKPDICIAMSGTPVENRLTELWSIMDFTNKGYLGSMEQFKKTYADPIERYRNSRQIEKLRLSTAPFVLRRLKSDKSIIKDLPDKVVFDEYCYLTKEQAAIYQRVVDNAIKTIEETEGINRKGLIFKLITSLKQICNHPAHYSKGGSNNSILSGKSEKTIDLLKKIRDLKEKVLIFTQYNEMGKLLQSMILEEMKLETLFFHGTLSRTKRDLMVDEFQLGGKYGIMIVSLKAGGTGLNLTSATNVIHYDLWWNPAVEAQATDRTYRIGQDKNVIVHRLITLGTFEEKIDDMIKAKKELSDLTVVTGEKWITELSNRELKELFSPPKPV</sequence>
<keyword evidence="6" id="KW-0547">Nucleotide-binding</keyword>
<comment type="caution">
    <text evidence="6">The sequence shown here is derived from an EMBL/GenBank/DDBJ whole genome shotgun (WGS) entry which is preliminary data.</text>
</comment>
<keyword evidence="7" id="KW-1185">Reference proteome</keyword>
<dbReference type="CDD" id="cd18012">
    <property type="entry name" value="DEXQc_arch_SWI2_SNF2"/>
    <property type="match status" value="1"/>
</dbReference>
<dbReference type="PANTHER" id="PTHR45629">
    <property type="entry name" value="SNF2/RAD54 FAMILY MEMBER"/>
    <property type="match status" value="1"/>
</dbReference>
<protein>
    <submittedName>
        <fullName evidence="6">SWF/SNF family helicase</fullName>
    </submittedName>
</protein>
<evidence type="ECO:0000259" key="3">
    <source>
        <dbReference type="PROSITE" id="PS50966"/>
    </source>
</evidence>
<dbReference type="Pfam" id="PF00271">
    <property type="entry name" value="Helicase_C"/>
    <property type="match status" value="1"/>
</dbReference>
<dbReference type="GO" id="GO:0016787">
    <property type="term" value="F:hydrolase activity"/>
    <property type="evidence" value="ECO:0007669"/>
    <property type="project" value="UniProtKB-KW"/>
</dbReference>
<dbReference type="Gene3D" id="3.40.50.10810">
    <property type="entry name" value="Tandem AAA-ATPase domain"/>
    <property type="match status" value="1"/>
</dbReference>
<evidence type="ECO:0000313" key="7">
    <source>
        <dbReference type="Proteomes" id="UP000033423"/>
    </source>
</evidence>
<dbReference type="GO" id="GO:0004386">
    <property type="term" value="F:helicase activity"/>
    <property type="evidence" value="ECO:0007669"/>
    <property type="project" value="UniProtKB-KW"/>
</dbReference>
<dbReference type="InterPro" id="IPR027417">
    <property type="entry name" value="P-loop_NTPase"/>
</dbReference>
<keyword evidence="2" id="KW-0863">Zinc-finger</keyword>
<reference evidence="6 7" key="1">
    <citation type="submission" date="2015-02" db="EMBL/GenBank/DDBJ databases">
        <title>Single-cell genomics of uncultivated deep-branching MTB reveals a conserved set of magnetosome genes.</title>
        <authorList>
            <person name="Kolinko S."/>
            <person name="Richter M."/>
            <person name="Glockner F.O."/>
            <person name="Brachmann A."/>
            <person name="Schuler D."/>
        </authorList>
    </citation>
    <scope>NUCLEOTIDE SEQUENCE [LARGE SCALE GENOMIC DNA]</scope>
    <source>
        <strain evidence="6">TM-1</strain>
    </source>
</reference>
<dbReference type="SMART" id="SM00490">
    <property type="entry name" value="HELICc"/>
    <property type="match status" value="1"/>
</dbReference>
<dbReference type="InterPro" id="IPR050496">
    <property type="entry name" value="SNF2_RAD54_helicase_repair"/>
</dbReference>
<evidence type="ECO:0000313" key="6">
    <source>
        <dbReference type="EMBL" id="KJU84690.1"/>
    </source>
</evidence>
<accession>A0A0F3GRV2</accession>
<dbReference type="InterPro" id="IPR000330">
    <property type="entry name" value="SNF2_N"/>
</dbReference>
<dbReference type="CDD" id="cd18793">
    <property type="entry name" value="SF2_C_SNF"/>
    <property type="match status" value="1"/>
</dbReference>
<dbReference type="InterPro" id="IPR014001">
    <property type="entry name" value="Helicase_ATP-bd"/>
</dbReference>
<name>A0A0F3GRV2_9BACT</name>
<feature type="domain" description="Helicase ATP-binding" evidence="4">
    <location>
        <begin position="744"/>
        <end position="901"/>
    </location>
</feature>
<dbReference type="AlphaFoldDB" id="A0A0F3GRV2"/>